<evidence type="ECO:0000313" key="3">
    <source>
        <dbReference type="Proteomes" id="UP001596528"/>
    </source>
</evidence>
<dbReference type="Proteomes" id="UP001596528">
    <property type="component" value="Unassembled WGS sequence"/>
</dbReference>
<dbReference type="SMART" id="SM00471">
    <property type="entry name" value="HDc"/>
    <property type="match status" value="1"/>
</dbReference>
<dbReference type="InterPro" id="IPR003607">
    <property type="entry name" value="HD/PDEase_dom"/>
</dbReference>
<dbReference type="PROSITE" id="PS51832">
    <property type="entry name" value="HD_GYP"/>
    <property type="match status" value="1"/>
</dbReference>
<evidence type="ECO:0000259" key="1">
    <source>
        <dbReference type="PROSITE" id="PS51832"/>
    </source>
</evidence>
<protein>
    <submittedName>
        <fullName evidence="2">HD-GYP domain-containing protein</fullName>
        <ecNumber evidence="2">3.1.4.-</ecNumber>
    </submittedName>
</protein>
<dbReference type="PANTHER" id="PTHR43155:SF2">
    <property type="entry name" value="CYCLIC DI-GMP PHOSPHODIESTERASE PA4108"/>
    <property type="match status" value="1"/>
</dbReference>
<dbReference type="EMBL" id="JBHTGQ010000001">
    <property type="protein sequence ID" value="MFC7748339.1"/>
    <property type="molecule type" value="Genomic_DNA"/>
</dbReference>
<dbReference type="EC" id="3.1.4.-" evidence="2"/>
<dbReference type="RefSeq" id="WP_138789484.1">
    <property type="nucleotide sequence ID" value="NZ_JBHTGQ010000001.1"/>
</dbReference>
<dbReference type="Gene3D" id="1.10.3210.10">
    <property type="entry name" value="Hypothetical protein af1432"/>
    <property type="match status" value="1"/>
</dbReference>
<organism evidence="2 3">
    <name type="scientific">Paenibacillus thermoaerophilus</name>
    <dbReference type="NCBI Taxonomy" id="1215385"/>
    <lineage>
        <taxon>Bacteria</taxon>
        <taxon>Bacillati</taxon>
        <taxon>Bacillota</taxon>
        <taxon>Bacilli</taxon>
        <taxon>Bacillales</taxon>
        <taxon>Paenibacillaceae</taxon>
        <taxon>Paenibacillus</taxon>
    </lineage>
</organism>
<comment type="caution">
    <text evidence="2">The sequence shown here is derived from an EMBL/GenBank/DDBJ whole genome shotgun (WGS) entry which is preliminary data.</text>
</comment>
<dbReference type="InterPro" id="IPR037522">
    <property type="entry name" value="HD_GYP_dom"/>
</dbReference>
<dbReference type="CDD" id="cd00077">
    <property type="entry name" value="HDc"/>
    <property type="match status" value="1"/>
</dbReference>
<dbReference type="PANTHER" id="PTHR43155">
    <property type="entry name" value="CYCLIC DI-GMP PHOSPHODIESTERASE PA4108-RELATED"/>
    <property type="match status" value="1"/>
</dbReference>
<gene>
    <name evidence="2" type="ORF">ACFQWB_00070</name>
</gene>
<keyword evidence="3" id="KW-1185">Reference proteome</keyword>
<feature type="domain" description="HD-GYP" evidence="1">
    <location>
        <begin position="46"/>
        <end position="241"/>
    </location>
</feature>
<reference evidence="3" key="1">
    <citation type="journal article" date="2019" name="Int. J. Syst. Evol. Microbiol.">
        <title>The Global Catalogue of Microorganisms (GCM) 10K type strain sequencing project: providing services to taxonomists for standard genome sequencing and annotation.</title>
        <authorList>
            <consortium name="The Broad Institute Genomics Platform"/>
            <consortium name="The Broad Institute Genome Sequencing Center for Infectious Disease"/>
            <person name="Wu L."/>
            <person name="Ma J."/>
        </authorList>
    </citation>
    <scope>NUCLEOTIDE SEQUENCE [LARGE SCALE GENOMIC DNA]</scope>
    <source>
        <strain evidence="3">JCM 18657</strain>
    </source>
</reference>
<evidence type="ECO:0000313" key="2">
    <source>
        <dbReference type="EMBL" id="MFC7748339.1"/>
    </source>
</evidence>
<name>A0ABW2UWR1_9BACL</name>
<keyword evidence="2" id="KW-0378">Hydrolase</keyword>
<dbReference type="GO" id="GO:0016787">
    <property type="term" value="F:hydrolase activity"/>
    <property type="evidence" value="ECO:0007669"/>
    <property type="project" value="UniProtKB-KW"/>
</dbReference>
<proteinExistence type="predicted"/>
<dbReference type="Pfam" id="PF13487">
    <property type="entry name" value="HD_5"/>
    <property type="match status" value="1"/>
</dbReference>
<sequence>MTNRQDVWSSLAQRGLIKAVQELFDETRRTGSLDGDAVRLIHGQLSDVFGGGDLISMLLADAPSESYWAAQALKTAAVSGRLARALRYPEAECLRVGMAGLVHDMGMALVDSSVVDRPGPLEPAERARMQEHCLTGYRLVRAALKDERIALVALQHHERLAGTGYPNGFREGQIHPYAKIVAIADVCCAMTADRPHRAKRNPLAALIELLRMSQQELDPYMVKVFVRSIVPDFYGKTIVLSDGSRGTIAAVVEGAQFRPLVRVGDRDVDLSRSPELQIVHLTA</sequence>
<dbReference type="SUPFAM" id="SSF109604">
    <property type="entry name" value="HD-domain/PDEase-like"/>
    <property type="match status" value="1"/>
</dbReference>
<accession>A0ABW2UWR1</accession>